<protein>
    <recommendedName>
        <fullName evidence="4">ATPase, F1/V1/A1 complex, alpha/beta subunit, Zinc knuckle CX2CX4HX4C</fullName>
    </recommendedName>
</protein>
<gene>
    <name evidence="2" type="ORF">CTI12_AA144780</name>
</gene>
<feature type="region of interest" description="Disordered" evidence="1">
    <location>
        <begin position="301"/>
        <end position="331"/>
    </location>
</feature>
<accession>A0A2U1PJU1</accession>
<dbReference type="EMBL" id="PKPP01001061">
    <property type="protein sequence ID" value="PWA86023.1"/>
    <property type="molecule type" value="Genomic_DNA"/>
</dbReference>
<dbReference type="InterPro" id="IPR040256">
    <property type="entry name" value="At4g02000-like"/>
</dbReference>
<name>A0A2U1PJU1_ARTAN</name>
<evidence type="ECO:0008006" key="4">
    <source>
        <dbReference type="Google" id="ProtNLM"/>
    </source>
</evidence>
<dbReference type="OrthoDB" id="851886at2759"/>
<comment type="caution">
    <text evidence="2">The sequence shown here is derived from an EMBL/GenBank/DDBJ whole genome shotgun (WGS) entry which is preliminary data.</text>
</comment>
<dbReference type="PANTHER" id="PTHR31286:SF180">
    <property type="entry name" value="OS10G0362600 PROTEIN"/>
    <property type="match status" value="1"/>
</dbReference>
<evidence type="ECO:0000313" key="3">
    <source>
        <dbReference type="Proteomes" id="UP000245207"/>
    </source>
</evidence>
<feature type="compositionally biased region" description="Polar residues" evidence="1">
    <location>
        <begin position="72"/>
        <end position="84"/>
    </location>
</feature>
<dbReference type="Proteomes" id="UP000245207">
    <property type="component" value="Unassembled WGS sequence"/>
</dbReference>
<feature type="compositionally biased region" description="Basic and acidic residues" evidence="1">
    <location>
        <begin position="51"/>
        <end position="66"/>
    </location>
</feature>
<evidence type="ECO:0000313" key="2">
    <source>
        <dbReference type="EMBL" id="PWA86023.1"/>
    </source>
</evidence>
<organism evidence="2 3">
    <name type="scientific">Artemisia annua</name>
    <name type="common">Sweet wormwood</name>
    <dbReference type="NCBI Taxonomy" id="35608"/>
    <lineage>
        <taxon>Eukaryota</taxon>
        <taxon>Viridiplantae</taxon>
        <taxon>Streptophyta</taxon>
        <taxon>Embryophyta</taxon>
        <taxon>Tracheophyta</taxon>
        <taxon>Spermatophyta</taxon>
        <taxon>Magnoliopsida</taxon>
        <taxon>eudicotyledons</taxon>
        <taxon>Gunneridae</taxon>
        <taxon>Pentapetalae</taxon>
        <taxon>asterids</taxon>
        <taxon>campanulids</taxon>
        <taxon>Asterales</taxon>
        <taxon>Asteraceae</taxon>
        <taxon>Asteroideae</taxon>
        <taxon>Anthemideae</taxon>
        <taxon>Artemisiinae</taxon>
        <taxon>Artemisia</taxon>
    </lineage>
</organism>
<feature type="region of interest" description="Disordered" evidence="1">
    <location>
        <begin position="1"/>
        <end position="86"/>
    </location>
</feature>
<dbReference type="AlphaFoldDB" id="A0A2U1PJU1"/>
<feature type="compositionally biased region" description="Polar residues" evidence="1">
    <location>
        <begin position="41"/>
        <end position="50"/>
    </location>
</feature>
<keyword evidence="3" id="KW-1185">Reference proteome</keyword>
<sequence length="423" mass="47511">MSQNRNVKGSEEVRVSKLGENEINKGKVNNSGGKNVRDGELSNTSVNSGMDSEKNEKSKECGKSYDAHPVSEPTTSNNKVTTSSDNHDFVEANDNTTNEVNNKQSSYAQKLFENTKEIGNQLFFVSTVVNEKGDEVVIFDDDRSGRPIMMDKMTTERCANGSGRLGYARVLVEVDASKEYANRVEISYVDNQMKVKKTKWVNVDCSLKPDRCCYCKVFGHSMNHCKSKQKEVAEEEGVKKQVEGDAGIKNGFNDVRNRKYRGDKNGGGNNAHGNKQANWKVNNSEKYVYKPKENNPKVVSTEKNVNIEQSQGDTSQVKSDGLSKKEVNKSMNSSTSEVLSSLERVWKVSNENLTELKRSANKYNVVNQMDDQEEILENVNRNVSDEEYVYEGRNKAINNLIANEILVNDSGQFVNNIQQWISK</sequence>
<feature type="region of interest" description="Disordered" evidence="1">
    <location>
        <begin position="245"/>
        <end position="276"/>
    </location>
</feature>
<feature type="compositionally biased region" description="Basic and acidic residues" evidence="1">
    <location>
        <begin position="255"/>
        <end position="264"/>
    </location>
</feature>
<reference evidence="2 3" key="1">
    <citation type="journal article" date="2018" name="Mol. Plant">
        <title>The genome of Artemisia annua provides insight into the evolution of Asteraceae family and artemisinin biosynthesis.</title>
        <authorList>
            <person name="Shen Q."/>
            <person name="Zhang L."/>
            <person name="Liao Z."/>
            <person name="Wang S."/>
            <person name="Yan T."/>
            <person name="Shi P."/>
            <person name="Liu M."/>
            <person name="Fu X."/>
            <person name="Pan Q."/>
            <person name="Wang Y."/>
            <person name="Lv Z."/>
            <person name="Lu X."/>
            <person name="Zhang F."/>
            <person name="Jiang W."/>
            <person name="Ma Y."/>
            <person name="Chen M."/>
            <person name="Hao X."/>
            <person name="Li L."/>
            <person name="Tang Y."/>
            <person name="Lv G."/>
            <person name="Zhou Y."/>
            <person name="Sun X."/>
            <person name="Brodelius P.E."/>
            <person name="Rose J.K.C."/>
            <person name="Tang K."/>
        </authorList>
    </citation>
    <scope>NUCLEOTIDE SEQUENCE [LARGE SCALE GENOMIC DNA]</scope>
    <source>
        <strain evidence="3">cv. Huhao1</strain>
        <tissue evidence="2">Leaf</tissue>
    </source>
</reference>
<feature type="compositionally biased region" description="Polar residues" evidence="1">
    <location>
        <begin position="301"/>
        <end position="318"/>
    </location>
</feature>
<evidence type="ECO:0000256" key="1">
    <source>
        <dbReference type="SAM" id="MobiDB-lite"/>
    </source>
</evidence>
<feature type="compositionally biased region" description="Basic and acidic residues" evidence="1">
    <location>
        <begin position="8"/>
        <end position="25"/>
    </location>
</feature>
<dbReference type="PANTHER" id="PTHR31286">
    <property type="entry name" value="GLYCINE-RICH CELL WALL STRUCTURAL PROTEIN 1.8-LIKE"/>
    <property type="match status" value="1"/>
</dbReference>
<proteinExistence type="predicted"/>